<proteinExistence type="predicted"/>
<name>A0A9W8KWQ1_9FUNG</name>
<dbReference type="InterPro" id="IPR012489">
    <property type="entry name" value="NucleaseA_inhib-like"/>
</dbReference>
<dbReference type="EMBL" id="JANBTW010000075">
    <property type="protein sequence ID" value="KAJ2672887.1"/>
    <property type="molecule type" value="Genomic_DNA"/>
</dbReference>
<evidence type="ECO:0000313" key="2">
    <source>
        <dbReference type="Proteomes" id="UP001151518"/>
    </source>
</evidence>
<protein>
    <submittedName>
        <fullName evidence="1">Uncharacterized protein</fullName>
    </submittedName>
</protein>
<gene>
    <name evidence="1" type="ORF">GGI25_004930</name>
</gene>
<sequence>MDYFEALKTSESHDPEYYAHSPLPLPKGNDVGEILNYIKHTCDDLYFSSESDEPVEVYQLSNAGLHLLESDVDKLTLPSAKDFAVFVAGSVTPFDEGFVSEKHPVEKFFGPLCNQQVSERQRRLAKSLEGMFEKLAGTPGAASAYYRIGFPPNIEVYVVMLIDGQAIGIKTLSVET</sequence>
<dbReference type="Pfam" id="PF07924">
    <property type="entry name" value="NuiA"/>
    <property type="match status" value="1"/>
</dbReference>
<comment type="caution">
    <text evidence="1">The sequence shown here is derived from an EMBL/GenBank/DDBJ whole genome shotgun (WGS) entry which is preliminary data.</text>
</comment>
<dbReference type="OrthoDB" id="5523371at2759"/>
<organism evidence="1 2">
    <name type="scientific">Coemansia spiralis</name>
    <dbReference type="NCBI Taxonomy" id="417178"/>
    <lineage>
        <taxon>Eukaryota</taxon>
        <taxon>Fungi</taxon>
        <taxon>Fungi incertae sedis</taxon>
        <taxon>Zoopagomycota</taxon>
        <taxon>Kickxellomycotina</taxon>
        <taxon>Kickxellomycetes</taxon>
        <taxon>Kickxellales</taxon>
        <taxon>Kickxellaceae</taxon>
        <taxon>Coemansia</taxon>
    </lineage>
</organism>
<accession>A0A9W8KWQ1</accession>
<dbReference type="AlphaFoldDB" id="A0A9W8KWQ1"/>
<dbReference type="Proteomes" id="UP001151518">
    <property type="component" value="Unassembled WGS sequence"/>
</dbReference>
<reference evidence="1" key="1">
    <citation type="submission" date="2022-07" db="EMBL/GenBank/DDBJ databases">
        <title>Phylogenomic reconstructions and comparative analyses of Kickxellomycotina fungi.</title>
        <authorList>
            <person name="Reynolds N.K."/>
            <person name="Stajich J.E."/>
            <person name="Barry K."/>
            <person name="Grigoriev I.V."/>
            <person name="Crous P."/>
            <person name="Smith M.E."/>
        </authorList>
    </citation>
    <scope>NUCLEOTIDE SEQUENCE</scope>
    <source>
        <strain evidence="1">NRRL 3115</strain>
    </source>
</reference>
<evidence type="ECO:0000313" key="1">
    <source>
        <dbReference type="EMBL" id="KAJ2672887.1"/>
    </source>
</evidence>
<dbReference type="Gene3D" id="3.40.1460.10">
    <property type="entry name" value="Nuclease A inhibitor-like"/>
    <property type="match status" value="1"/>
</dbReference>